<dbReference type="InterPro" id="IPR050624">
    <property type="entry name" value="HTH-type_Tx_Regulator"/>
</dbReference>
<evidence type="ECO:0000313" key="5">
    <source>
        <dbReference type="Proteomes" id="UP000798808"/>
    </source>
</evidence>
<reference evidence="4 5" key="1">
    <citation type="submission" date="2019-02" db="EMBL/GenBank/DDBJ databases">
        <authorList>
            <person name="Goldberg S.R."/>
            <person name="Haltli B.A."/>
            <person name="Correa H."/>
            <person name="Russell K.G."/>
        </authorList>
    </citation>
    <scope>NUCLEOTIDE SEQUENCE [LARGE SCALE GENOMIC DNA]</scope>
    <source>
        <strain evidence="4 5">JCM 16186</strain>
    </source>
</reference>
<feature type="DNA-binding region" description="H-T-H motif" evidence="2">
    <location>
        <begin position="22"/>
        <end position="41"/>
    </location>
</feature>
<dbReference type="EMBL" id="SMLW01000627">
    <property type="protein sequence ID" value="MTI27435.1"/>
    <property type="molecule type" value="Genomic_DNA"/>
</dbReference>
<evidence type="ECO:0000313" key="4">
    <source>
        <dbReference type="EMBL" id="MTI27435.1"/>
    </source>
</evidence>
<evidence type="ECO:0000259" key="3">
    <source>
        <dbReference type="PROSITE" id="PS50977"/>
    </source>
</evidence>
<dbReference type="InterPro" id="IPR001647">
    <property type="entry name" value="HTH_TetR"/>
</dbReference>
<keyword evidence="1 2" id="KW-0238">DNA-binding</keyword>
<dbReference type="SUPFAM" id="SSF46689">
    <property type="entry name" value="Homeodomain-like"/>
    <property type="match status" value="1"/>
</dbReference>
<dbReference type="InterPro" id="IPR009057">
    <property type="entry name" value="Homeodomain-like_sf"/>
</dbReference>
<organism evidence="4 5">
    <name type="scientific">Fulvivirga kasyanovii</name>
    <dbReference type="NCBI Taxonomy" id="396812"/>
    <lineage>
        <taxon>Bacteria</taxon>
        <taxon>Pseudomonadati</taxon>
        <taxon>Bacteroidota</taxon>
        <taxon>Cytophagia</taxon>
        <taxon>Cytophagales</taxon>
        <taxon>Fulvivirgaceae</taxon>
        <taxon>Fulvivirga</taxon>
    </lineage>
</organism>
<evidence type="ECO:0000256" key="2">
    <source>
        <dbReference type="PROSITE-ProRule" id="PRU00335"/>
    </source>
</evidence>
<dbReference type="PANTHER" id="PTHR43479:SF11">
    <property type="entry name" value="ACREF_ENVCD OPERON REPRESSOR-RELATED"/>
    <property type="match status" value="1"/>
</dbReference>
<dbReference type="Gene3D" id="1.10.357.10">
    <property type="entry name" value="Tetracycline Repressor, domain 2"/>
    <property type="match status" value="1"/>
</dbReference>
<dbReference type="PROSITE" id="PS50977">
    <property type="entry name" value="HTH_TETR_2"/>
    <property type="match status" value="1"/>
</dbReference>
<gene>
    <name evidence="4" type="ORF">E1163_20940</name>
</gene>
<comment type="caution">
    <text evidence="4">The sequence shown here is derived from an EMBL/GenBank/DDBJ whole genome shotgun (WGS) entry which is preliminary data.</text>
</comment>
<protein>
    <submittedName>
        <fullName evidence="4">TetR/AcrR family transcriptional regulator</fullName>
    </submittedName>
</protein>
<dbReference type="PANTHER" id="PTHR43479">
    <property type="entry name" value="ACREF/ENVCD OPERON REPRESSOR-RELATED"/>
    <property type="match status" value="1"/>
</dbReference>
<dbReference type="Proteomes" id="UP000798808">
    <property type="component" value="Unassembled WGS sequence"/>
</dbReference>
<name>A0ABW9RWN6_9BACT</name>
<accession>A0ABW9RWN6</accession>
<feature type="domain" description="HTH tetR-type" evidence="3">
    <location>
        <begin position="1"/>
        <end position="59"/>
    </location>
</feature>
<proteinExistence type="predicted"/>
<keyword evidence="5" id="KW-1185">Reference proteome</keyword>
<sequence>MKAVIEKVAFELFLKHGPKRVTIDDIVAATPISRKHFYELYLNKEQLIKAMTGRFLLNARLEINEVAPKEGCPLVALIKVQYHFFQHIQKLSSSFIYEVRKYFPESVSDYDSFRQDLADSMTAFVENSREKGWIAEGVNIQRYVKLQLYCLEEILFGRLDLINHGSQDEIAGLGSDIIFNNTRGIVSREKIMVYDELISRLKKEYGNIN</sequence>
<dbReference type="RefSeq" id="WP_155174435.1">
    <property type="nucleotide sequence ID" value="NZ_BAAAFL010000012.1"/>
</dbReference>
<dbReference type="Pfam" id="PF00440">
    <property type="entry name" value="TetR_N"/>
    <property type="match status" value="1"/>
</dbReference>
<evidence type="ECO:0000256" key="1">
    <source>
        <dbReference type="ARBA" id="ARBA00023125"/>
    </source>
</evidence>